<feature type="region of interest" description="Disordered" evidence="1">
    <location>
        <begin position="344"/>
        <end position="502"/>
    </location>
</feature>
<proteinExistence type="predicted"/>
<reference evidence="2" key="1">
    <citation type="submission" date="2020-12" db="EMBL/GenBank/DDBJ databases">
        <title>Metabolic potential, ecology and presence of endohyphal bacteria is reflected in genomic diversity of Mucoromycotina.</title>
        <authorList>
            <person name="Muszewska A."/>
            <person name="Okrasinska A."/>
            <person name="Steczkiewicz K."/>
            <person name="Drgas O."/>
            <person name="Orlowska M."/>
            <person name="Perlinska-Lenart U."/>
            <person name="Aleksandrzak-Piekarczyk T."/>
            <person name="Szatraj K."/>
            <person name="Zielenkiewicz U."/>
            <person name="Pilsyk S."/>
            <person name="Malc E."/>
            <person name="Mieczkowski P."/>
            <person name="Kruszewska J.S."/>
            <person name="Biernat P."/>
            <person name="Pawlowska J."/>
        </authorList>
    </citation>
    <scope>NUCLEOTIDE SEQUENCE</scope>
    <source>
        <strain evidence="2">CBS 226.32</strain>
    </source>
</reference>
<feature type="compositionally biased region" description="Basic residues" evidence="1">
    <location>
        <begin position="231"/>
        <end position="240"/>
    </location>
</feature>
<dbReference type="OrthoDB" id="2162449at2759"/>
<evidence type="ECO:0000313" key="3">
    <source>
        <dbReference type="Proteomes" id="UP000650833"/>
    </source>
</evidence>
<gene>
    <name evidence="2" type="ORF">INT46_009573</name>
</gene>
<feature type="compositionally biased region" description="Basic and acidic residues" evidence="1">
    <location>
        <begin position="103"/>
        <end position="115"/>
    </location>
</feature>
<sequence>EETQNIRNQETKINNAAPIKIDTEIKSMNTPVKNEQTEKTMQPEIEKEEKQQDRSPIIGAASRDTATASSVATTVVSGVAEFASAAAIAVSAAITSSGTAEMKNNDSSEGTKPEQKSITIDDTPVIHNITISEPKIEEPSTPTQEDNDRFDEHTTEITIVVPEIETIRDQGKSGSGSDLKIPCTIVSDKLSQDDIKLVDTNTDQGGNSSRTSTVNESNTANEEGQGVSKNNAKKVIRKSAVHPSNSRIRPPSINRGQRNTEKKNIPTDAVKKPAEGSDHKFRPQPRTTKASSSGGSESSGNAGATRIARLSMPIKKTIEPQQPQQSPVQQQQIKKIATKVSKRLPRVATLTKPPMPSSKVEQDLKDSVNTTEKPKKRLSSTKSFISRLTAPTVASANKKAAALGTTETERAPPTRRTSTLKKKQSLTRSNSISPQVINKDNSNNATSTTTPGHQQQPNNEMTSISTNGSFSRPTTPNKKEYNNDNPDDKNQVFIDTALETTI</sequence>
<dbReference type="Proteomes" id="UP000650833">
    <property type="component" value="Unassembled WGS sequence"/>
</dbReference>
<feature type="region of interest" description="Disordered" evidence="1">
    <location>
        <begin position="25"/>
        <end position="68"/>
    </location>
</feature>
<name>A0A8H7V1Z8_9FUNG</name>
<evidence type="ECO:0000313" key="2">
    <source>
        <dbReference type="EMBL" id="KAG2200393.1"/>
    </source>
</evidence>
<feature type="compositionally biased region" description="Low complexity" evidence="1">
    <location>
        <begin position="320"/>
        <end position="330"/>
    </location>
</feature>
<feature type="compositionally biased region" description="Basic and acidic residues" evidence="1">
    <location>
        <begin position="477"/>
        <end position="490"/>
    </location>
</feature>
<feature type="compositionally biased region" description="Polar residues" evidence="1">
    <location>
        <begin position="426"/>
        <end position="476"/>
    </location>
</feature>
<accession>A0A8H7V1Z8</accession>
<protein>
    <submittedName>
        <fullName evidence="2">Uncharacterized protein</fullName>
    </submittedName>
</protein>
<feature type="region of interest" description="Disordered" evidence="1">
    <location>
        <begin position="190"/>
        <end position="330"/>
    </location>
</feature>
<feature type="compositionally biased region" description="Polar residues" evidence="1">
    <location>
        <begin position="199"/>
        <end position="230"/>
    </location>
</feature>
<dbReference type="AlphaFoldDB" id="A0A8H7V1Z8"/>
<feature type="compositionally biased region" description="Low complexity" evidence="1">
    <location>
        <begin position="290"/>
        <end position="304"/>
    </location>
</feature>
<feature type="region of interest" description="Disordered" evidence="1">
    <location>
        <begin position="95"/>
        <end position="152"/>
    </location>
</feature>
<feature type="non-terminal residue" evidence="2">
    <location>
        <position position="1"/>
    </location>
</feature>
<feature type="compositionally biased region" description="Basic and acidic residues" evidence="1">
    <location>
        <begin position="258"/>
        <end position="281"/>
    </location>
</feature>
<comment type="caution">
    <text evidence="2">The sequence shown here is derived from an EMBL/GenBank/DDBJ whole genome shotgun (WGS) entry which is preliminary data.</text>
</comment>
<organism evidence="2 3">
    <name type="scientific">Mucor plumbeus</name>
    <dbReference type="NCBI Taxonomy" id="97098"/>
    <lineage>
        <taxon>Eukaryota</taxon>
        <taxon>Fungi</taxon>
        <taxon>Fungi incertae sedis</taxon>
        <taxon>Mucoromycota</taxon>
        <taxon>Mucoromycotina</taxon>
        <taxon>Mucoromycetes</taxon>
        <taxon>Mucorales</taxon>
        <taxon>Mucorineae</taxon>
        <taxon>Mucoraceae</taxon>
        <taxon>Mucor</taxon>
    </lineage>
</organism>
<dbReference type="EMBL" id="JAEPRC010000319">
    <property type="protein sequence ID" value="KAG2200393.1"/>
    <property type="molecule type" value="Genomic_DNA"/>
</dbReference>
<keyword evidence="3" id="KW-1185">Reference proteome</keyword>
<evidence type="ECO:0000256" key="1">
    <source>
        <dbReference type="SAM" id="MobiDB-lite"/>
    </source>
</evidence>
<feature type="compositionally biased region" description="Basic and acidic residues" evidence="1">
    <location>
        <begin position="44"/>
        <end position="53"/>
    </location>
</feature>